<keyword evidence="2" id="KW-0540">Nuclease</keyword>
<keyword evidence="3" id="KW-1185">Reference proteome</keyword>
<dbReference type="OrthoDB" id="6615806at2759"/>
<keyword evidence="2" id="KW-0378">Hydrolase</keyword>
<dbReference type="AlphaFoldDB" id="A0A5E4MWM9"/>
<sequence length="348" mass="38321">MGFLDGLDQAIRQGERANETLLVVGDFNAKSRYWGSSIDDGKGEALESFAASLGLWTNNVGTNPTFHRGASTSIIDVTFSGPGPFEVVDWEVLDEYSGSDQNYIAFNLTTHLQALNDGVPMRRGDHLGWASRKLDSAALSRKLDEGPPLLEEPASADDAAEVLNDYLANACDACMPRRAYGVHKRKSVHWWNQGIADRRAECIRKRRIYLRVVKRQGPDGSTAERIAFREARKALRVSIRKSQKLSWAALCASVDNDPWGVPYKIVSGRLSRQPPGIAAIGREIEIADNLFPPMPIINWQLVPLEGQVDPTFPTTTADGYNINPGYDCPPVTTKEIGLAVSRLLRGDS</sequence>
<dbReference type="EMBL" id="CABPRJ010001018">
    <property type="protein sequence ID" value="VVC34842.1"/>
    <property type="molecule type" value="Genomic_DNA"/>
</dbReference>
<proteinExistence type="predicted"/>
<reference evidence="2 3" key="1">
    <citation type="submission" date="2019-08" db="EMBL/GenBank/DDBJ databases">
        <authorList>
            <person name="Alioto T."/>
            <person name="Alioto T."/>
            <person name="Gomez Garrido J."/>
        </authorList>
    </citation>
    <scope>NUCLEOTIDE SEQUENCE [LARGE SCALE GENOMIC DNA]</scope>
</reference>
<name>A0A5E4MWM9_9HEMI</name>
<keyword evidence="2" id="KW-0269">Exonuclease</keyword>
<dbReference type="InterPro" id="IPR036691">
    <property type="entry name" value="Endo/exonu/phosph_ase_sf"/>
</dbReference>
<protein>
    <submittedName>
        <fullName evidence="2">Endonuclease/exonuclease/phosphatase</fullName>
    </submittedName>
</protein>
<dbReference type="GO" id="GO:0004519">
    <property type="term" value="F:endonuclease activity"/>
    <property type="evidence" value="ECO:0007669"/>
    <property type="project" value="UniProtKB-KW"/>
</dbReference>
<accession>A0A5E4MWM9</accession>
<dbReference type="InterPro" id="IPR005135">
    <property type="entry name" value="Endo/exonuclease/phosphatase"/>
</dbReference>
<evidence type="ECO:0000313" key="2">
    <source>
        <dbReference type="EMBL" id="VVC34842.1"/>
    </source>
</evidence>
<evidence type="ECO:0000259" key="1">
    <source>
        <dbReference type="Pfam" id="PF14529"/>
    </source>
</evidence>
<evidence type="ECO:0000313" key="3">
    <source>
        <dbReference type="Proteomes" id="UP000325440"/>
    </source>
</evidence>
<dbReference type="Gene3D" id="3.60.10.10">
    <property type="entry name" value="Endonuclease/exonuclease/phosphatase"/>
    <property type="match status" value="1"/>
</dbReference>
<dbReference type="SUPFAM" id="SSF56219">
    <property type="entry name" value="DNase I-like"/>
    <property type="match status" value="1"/>
</dbReference>
<dbReference type="Proteomes" id="UP000325440">
    <property type="component" value="Unassembled WGS sequence"/>
</dbReference>
<dbReference type="PANTHER" id="PTHR33273:SF4">
    <property type="entry name" value="ENDONUCLEASE_EXONUCLEASE_PHOSPHATASE DOMAIN-CONTAINING PROTEIN"/>
    <property type="match status" value="1"/>
</dbReference>
<keyword evidence="2" id="KW-0255">Endonuclease</keyword>
<organism evidence="2 3">
    <name type="scientific">Cinara cedri</name>
    <dbReference type="NCBI Taxonomy" id="506608"/>
    <lineage>
        <taxon>Eukaryota</taxon>
        <taxon>Metazoa</taxon>
        <taxon>Ecdysozoa</taxon>
        <taxon>Arthropoda</taxon>
        <taxon>Hexapoda</taxon>
        <taxon>Insecta</taxon>
        <taxon>Pterygota</taxon>
        <taxon>Neoptera</taxon>
        <taxon>Paraneoptera</taxon>
        <taxon>Hemiptera</taxon>
        <taxon>Sternorrhyncha</taxon>
        <taxon>Aphidomorpha</taxon>
        <taxon>Aphidoidea</taxon>
        <taxon>Aphididae</taxon>
        <taxon>Lachninae</taxon>
        <taxon>Cinara</taxon>
    </lineage>
</organism>
<dbReference type="PANTHER" id="PTHR33273">
    <property type="entry name" value="DOMAIN-CONTAINING PROTEIN, PUTATIVE-RELATED"/>
    <property type="match status" value="1"/>
</dbReference>
<dbReference type="Pfam" id="PF14529">
    <property type="entry name" value="Exo_endo_phos_2"/>
    <property type="match status" value="1"/>
</dbReference>
<gene>
    <name evidence="2" type="ORF">CINCED_3A010041</name>
</gene>
<feature type="domain" description="Endonuclease/exonuclease/phosphatase" evidence="1">
    <location>
        <begin position="7"/>
        <end position="104"/>
    </location>
</feature>
<dbReference type="GO" id="GO:0004527">
    <property type="term" value="F:exonuclease activity"/>
    <property type="evidence" value="ECO:0007669"/>
    <property type="project" value="UniProtKB-KW"/>
</dbReference>